<comment type="caution">
    <text evidence="1">The sequence shown here is derived from an EMBL/GenBank/DDBJ whole genome shotgun (WGS) entry which is preliminary data.</text>
</comment>
<protein>
    <submittedName>
        <fullName evidence="1">Uncharacterized protein</fullName>
    </submittedName>
</protein>
<dbReference type="EMBL" id="AEPE02000002">
    <property type="protein sequence ID" value="EFZ37867.1"/>
    <property type="molecule type" value="Genomic_DNA"/>
</dbReference>
<dbReference type="HOGENOM" id="CLU_2410775_0_0_10"/>
<proteinExistence type="predicted"/>
<evidence type="ECO:0000313" key="1">
    <source>
        <dbReference type="EMBL" id="EFZ37867.1"/>
    </source>
</evidence>
<accession>E7RM86</accession>
<gene>
    <name evidence="1" type="ORF">HMPREF0663_10236</name>
</gene>
<reference evidence="1" key="1">
    <citation type="submission" date="2011-01" db="EMBL/GenBank/DDBJ databases">
        <authorList>
            <person name="Muzny D."/>
            <person name="Qin X."/>
            <person name="Buhay C."/>
            <person name="Dugan-Rocha S."/>
            <person name="Ding Y."/>
            <person name="Chen G."/>
            <person name="Hawes A."/>
            <person name="Holder M."/>
            <person name="Jhangiani S."/>
            <person name="Johnson A."/>
            <person name="Khan Z."/>
            <person name="Li Z."/>
            <person name="Liu W."/>
            <person name="Liu X."/>
            <person name="Perez L."/>
            <person name="Shen H."/>
            <person name="Wang Q."/>
            <person name="Watt J."/>
            <person name="Xi L."/>
            <person name="Xin Y."/>
            <person name="Zhou J."/>
            <person name="Deng J."/>
            <person name="Jiang H."/>
            <person name="Liu Y."/>
            <person name="Qu J."/>
            <person name="Song X.-Z."/>
            <person name="Zhang L."/>
            <person name="Villasana D."/>
            <person name="Johnson A."/>
            <person name="Liu J."/>
            <person name="Liyanage D."/>
            <person name="Lorensuhewa L."/>
            <person name="Robinson T."/>
            <person name="Song A."/>
            <person name="Song B.-B."/>
            <person name="Dinh H."/>
            <person name="Thornton R."/>
            <person name="Coyle M."/>
            <person name="Francisco L."/>
            <person name="Jackson L."/>
            <person name="Javaid M."/>
            <person name="Korchina V."/>
            <person name="Kovar C."/>
            <person name="Mata R."/>
            <person name="Mathew T."/>
            <person name="Ngo R."/>
            <person name="Nguyen L."/>
            <person name="Nguyen N."/>
            <person name="Okwuonu G."/>
            <person name="Ongeri F."/>
            <person name="Pham C."/>
            <person name="Simmons D."/>
            <person name="Wilczek-Boney K."/>
            <person name="Hale W."/>
            <person name="Jakkamsetti A."/>
            <person name="Pham P."/>
            <person name="Ruth R."/>
            <person name="San Lucas F."/>
            <person name="Warren J."/>
            <person name="Zhang J."/>
            <person name="Zhao Z."/>
            <person name="Zhou C."/>
            <person name="Zhu D."/>
            <person name="Lee S."/>
            <person name="Bess C."/>
            <person name="Blankenburg K."/>
            <person name="Forbes L."/>
            <person name="Fu Q."/>
            <person name="Gubbala S."/>
            <person name="Hirani K."/>
            <person name="Jayaseelan J.C."/>
            <person name="Lara F."/>
            <person name="Munidasa M."/>
            <person name="Palculict T."/>
            <person name="Patil S."/>
            <person name="Pu L.-L."/>
            <person name="Saada N."/>
            <person name="Tang L."/>
            <person name="Weissenberger G."/>
            <person name="Zhu Y."/>
            <person name="Hemphill L."/>
            <person name="Shang Y."/>
            <person name="Youmans B."/>
            <person name="Ayvaz T."/>
            <person name="Ross M."/>
            <person name="Santibanez J."/>
            <person name="Aqrawi P."/>
            <person name="Gross S."/>
            <person name="Joshi V."/>
            <person name="Fowler G."/>
            <person name="Nazareth L."/>
            <person name="Reid J."/>
            <person name="Worley K."/>
            <person name="Petrosino J."/>
            <person name="Highlander S."/>
            <person name="Gibbs R."/>
        </authorList>
    </citation>
    <scope>NUCLEOTIDE SEQUENCE [LARGE SCALE GENOMIC DNA]</scope>
    <source>
        <strain evidence="1">ATCC 33269</strain>
    </source>
</reference>
<keyword evidence="2" id="KW-1185">Reference proteome</keyword>
<sequence length="92" mass="11014">MFLCFLIVAKIVQTEYKETCFNLLRRRLSYAKIVQTEYKETCFNLLRCRLFYAKIVQKSEIFDICCHYCIKKLGSKGPTYIESYKKNTHHAQ</sequence>
<organism evidence="1 2">
    <name type="scientific">Hoylesella oralis ATCC 33269</name>
    <dbReference type="NCBI Taxonomy" id="873533"/>
    <lineage>
        <taxon>Bacteria</taxon>
        <taxon>Pseudomonadati</taxon>
        <taxon>Bacteroidota</taxon>
        <taxon>Bacteroidia</taxon>
        <taxon>Bacteroidales</taxon>
        <taxon>Prevotellaceae</taxon>
        <taxon>Hoylesella</taxon>
    </lineage>
</organism>
<dbReference type="Proteomes" id="UP000005580">
    <property type="component" value="Unassembled WGS sequence"/>
</dbReference>
<dbReference type="AlphaFoldDB" id="E7RM86"/>
<evidence type="ECO:0000313" key="2">
    <source>
        <dbReference type="Proteomes" id="UP000005580"/>
    </source>
</evidence>
<name>E7RM86_9BACT</name>